<dbReference type="EMBL" id="OOIP01000008">
    <property type="protein sequence ID" value="SPO37976.1"/>
    <property type="molecule type" value="Genomic_DNA"/>
</dbReference>
<dbReference type="EC" id="2.7.11.1" evidence="2"/>
<evidence type="ECO:0000256" key="9">
    <source>
        <dbReference type="ARBA" id="ARBA00048679"/>
    </source>
</evidence>
<feature type="binding site" evidence="10">
    <location>
        <position position="48"/>
    </location>
    <ligand>
        <name>ATP</name>
        <dbReference type="ChEBI" id="CHEBI:30616"/>
    </ligand>
</feature>
<evidence type="ECO:0000256" key="10">
    <source>
        <dbReference type="PROSITE-ProRule" id="PRU10141"/>
    </source>
</evidence>
<dbReference type="PANTHER" id="PTHR44899:SF10">
    <property type="entry name" value="NIMA-RELATED KINASE 2"/>
    <property type="match status" value="1"/>
</dbReference>
<evidence type="ECO:0000259" key="13">
    <source>
        <dbReference type="PROSITE" id="PS50011"/>
    </source>
</evidence>
<feature type="compositionally biased region" description="Low complexity" evidence="12">
    <location>
        <begin position="894"/>
        <end position="907"/>
    </location>
</feature>
<feature type="region of interest" description="Disordered" evidence="12">
    <location>
        <begin position="968"/>
        <end position="987"/>
    </location>
</feature>
<feature type="compositionally biased region" description="Polar residues" evidence="12">
    <location>
        <begin position="581"/>
        <end position="602"/>
    </location>
</feature>
<feature type="compositionally biased region" description="Low complexity" evidence="12">
    <location>
        <begin position="1042"/>
        <end position="1084"/>
    </location>
</feature>
<comment type="similarity">
    <text evidence="1">Belongs to the protein kinase superfamily. NEK Ser/Thr protein kinase family. NIMA subfamily.</text>
</comment>
<dbReference type="SUPFAM" id="SSF56112">
    <property type="entry name" value="Protein kinase-like (PK-like)"/>
    <property type="match status" value="1"/>
</dbReference>
<dbReference type="InterPro" id="IPR011009">
    <property type="entry name" value="Kinase-like_dom_sf"/>
</dbReference>
<dbReference type="InterPro" id="IPR000719">
    <property type="entry name" value="Prot_kinase_dom"/>
</dbReference>
<feature type="region of interest" description="Disordered" evidence="12">
    <location>
        <begin position="1028"/>
        <end position="1105"/>
    </location>
</feature>
<feature type="compositionally biased region" description="Low complexity" evidence="12">
    <location>
        <begin position="677"/>
        <end position="731"/>
    </location>
</feature>
<feature type="compositionally biased region" description="Low complexity" evidence="12">
    <location>
        <begin position="873"/>
        <end position="884"/>
    </location>
</feature>
<dbReference type="PANTHER" id="PTHR44899">
    <property type="entry name" value="CAMK FAMILY PROTEIN KINASE"/>
    <property type="match status" value="1"/>
</dbReference>
<feature type="region of interest" description="Disordered" evidence="12">
    <location>
        <begin position="436"/>
        <end position="515"/>
    </location>
</feature>
<feature type="compositionally biased region" description="Polar residues" evidence="12">
    <location>
        <begin position="918"/>
        <end position="930"/>
    </location>
</feature>
<dbReference type="PROSITE" id="PS00107">
    <property type="entry name" value="PROTEIN_KINASE_ATP"/>
    <property type="match status" value="1"/>
</dbReference>
<dbReference type="InterPro" id="IPR051131">
    <property type="entry name" value="NEK_Ser/Thr_kinase_NIMA"/>
</dbReference>
<evidence type="ECO:0000256" key="4">
    <source>
        <dbReference type="ARBA" id="ARBA00022679"/>
    </source>
</evidence>
<dbReference type="Proteomes" id="UP000323386">
    <property type="component" value="Unassembled WGS sequence"/>
</dbReference>
<dbReference type="PROSITE" id="PS00108">
    <property type="entry name" value="PROTEIN_KINASE_ST"/>
    <property type="match status" value="1"/>
</dbReference>
<dbReference type="Gene3D" id="3.30.200.20">
    <property type="entry name" value="Phosphorylase Kinase, domain 1"/>
    <property type="match status" value="2"/>
</dbReference>
<dbReference type="AlphaFoldDB" id="A0A5C3F278"/>
<keyword evidence="5 10" id="KW-0547">Nucleotide-binding</keyword>
<evidence type="ECO:0000313" key="14">
    <source>
        <dbReference type="EMBL" id="SPO37976.1"/>
    </source>
</evidence>
<dbReference type="GO" id="GO:0005524">
    <property type="term" value="F:ATP binding"/>
    <property type="evidence" value="ECO:0007669"/>
    <property type="project" value="UniProtKB-UniRule"/>
</dbReference>
<gene>
    <name evidence="14" type="ORF">PSFLO_03453</name>
</gene>
<evidence type="ECO:0000256" key="8">
    <source>
        <dbReference type="ARBA" id="ARBA00047899"/>
    </source>
</evidence>
<name>A0A5C3F278_9BASI</name>
<dbReference type="GO" id="GO:0004674">
    <property type="term" value="F:protein serine/threonine kinase activity"/>
    <property type="evidence" value="ECO:0007669"/>
    <property type="project" value="UniProtKB-KW"/>
</dbReference>
<evidence type="ECO:0000256" key="7">
    <source>
        <dbReference type="ARBA" id="ARBA00022840"/>
    </source>
</evidence>
<keyword evidence="15" id="KW-1185">Reference proteome</keyword>
<organism evidence="14 15">
    <name type="scientific">Pseudozyma flocculosa</name>
    <dbReference type="NCBI Taxonomy" id="84751"/>
    <lineage>
        <taxon>Eukaryota</taxon>
        <taxon>Fungi</taxon>
        <taxon>Dikarya</taxon>
        <taxon>Basidiomycota</taxon>
        <taxon>Ustilaginomycotina</taxon>
        <taxon>Ustilaginomycetes</taxon>
        <taxon>Ustilaginales</taxon>
        <taxon>Ustilaginaceae</taxon>
        <taxon>Pseudozyma</taxon>
    </lineage>
</organism>
<keyword evidence="3" id="KW-0723">Serine/threonine-protein kinase</keyword>
<protein>
    <recommendedName>
        <fullName evidence="2">non-specific serine/threonine protein kinase</fullName>
        <ecNumber evidence="2">2.7.11.1</ecNumber>
    </recommendedName>
</protein>
<dbReference type="Pfam" id="PF00069">
    <property type="entry name" value="Pkinase"/>
    <property type="match status" value="2"/>
</dbReference>
<comment type="catalytic activity">
    <reaction evidence="8">
        <text>L-threonyl-[protein] + ATP = O-phospho-L-threonyl-[protein] + ADP + H(+)</text>
        <dbReference type="Rhea" id="RHEA:46608"/>
        <dbReference type="Rhea" id="RHEA-COMP:11060"/>
        <dbReference type="Rhea" id="RHEA-COMP:11605"/>
        <dbReference type="ChEBI" id="CHEBI:15378"/>
        <dbReference type="ChEBI" id="CHEBI:30013"/>
        <dbReference type="ChEBI" id="CHEBI:30616"/>
        <dbReference type="ChEBI" id="CHEBI:61977"/>
        <dbReference type="ChEBI" id="CHEBI:456216"/>
        <dbReference type="EC" id="2.7.11.1"/>
    </reaction>
</comment>
<feature type="compositionally biased region" description="Low complexity" evidence="12">
    <location>
        <begin position="567"/>
        <end position="576"/>
    </location>
</feature>
<feature type="region of interest" description="Disordered" evidence="12">
    <location>
        <begin position="555"/>
        <end position="757"/>
    </location>
</feature>
<keyword evidence="11" id="KW-0175">Coiled coil</keyword>
<feature type="coiled-coil region" evidence="11">
    <location>
        <begin position="317"/>
        <end position="381"/>
    </location>
</feature>
<evidence type="ECO:0000256" key="3">
    <source>
        <dbReference type="ARBA" id="ARBA00022527"/>
    </source>
</evidence>
<sequence>MAARDPLAASVAAAGPDAYDALDVIGNGSFGIIRQVRRKIDGRLFARKELKFERMSDNDKKQIVAEVNILRQLKHENIVQYEERSVDTENGILYIVMEYCSGGDLLKVINRHKRSNTRIPEETIWSYVAQLVVALDACHYHGDFTVASVATDTTSEWGSVVVDHNHARAILHRDLKPENVFLDGDGRLKLGDFGLSKQTPASGFAQTFVGTPYYMSPEVIDGRCYDASSDIWALGCMIYELCTFSPPFDAANVRELNLKIRSGRVPSVTRHGYSEDLDDVVAALLTQDPKRRPTTRRLLSVANVRTACKVLYLDDQIKTLEARWKEVEAREDELLEREEALAAAQRQGLASPLQRDLQSRMADYEARLAELEERELHVRQAEEVVSRKERSVDAQRQMCSDEWDKWYAGEKGKALEDNQALASRVAKLEAQLRRMAASDGHEGASMATATAAAPSLRRQARHSELPMGRKAAALPRADSLTGNLSSVGTRPPVAASAARNPARPTARRTASGGKARLSLDGDVSMLSIRERLAAGATGLGTPRTAHQQVVVVQEPERESLQADDQEQGQSRSQGRSYETAAASSPRQRTSSRARVNSQSQGSDEWIDQEGRDDKWQSPTKAPSSSAAAATAPATSLEPSSAAHQQRQSRARASRRQTIATELVDEDAAADADRQGQGSIDAGIDDASASASASAAAALPTQRSATTAAPSSSASSSSSSTSTSTSSAPAHASPRRRATVATTLTLPEDPNWMQYDEEDRPSPFIKRISRLPEKVLTRPTTGTGAAGAAHQPAKLSLLMKATRAAAVQAAGEGAAAAAAAAAEGDGIAATSAAMIPSLPSASSIIEEDASMTSLSRIEAPPVAVRPAPAPPSPATAARAARTAASGQALPPARPAAISSNVATSSASATDKENVRTAPRPTSNALQPSAATRTRRLSHVVSSSSIPSMMAATTASNPLASDLVNQHQSTTLQSAGGGPLKPTEARRTAHTHTLASGPLRHAHAHGTTASQPATAALRRPRSSLLAGITVAPLKPPSGSGSGSGIASTTTTTTAAPSSSSSTTTLHSGPAGSTGSAAAARRISGLSDRPRERERERVRSRLSTVPSS</sequence>
<proteinExistence type="inferred from homology"/>
<feature type="region of interest" description="Disordered" evidence="12">
    <location>
        <begin position="861"/>
        <end position="942"/>
    </location>
</feature>
<keyword evidence="4" id="KW-0808">Transferase</keyword>
<dbReference type="CDD" id="cd08217">
    <property type="entry name" value="STKc_Nek2"/>
    <property type="match status" value="1"/>
</dbReference>
<evidence type="ECO:0000256" key="2">
    <source>
        <dbReference type="ARBA" id="ARBA00012513"/>
    </source>
</evidence>
<dbReference type="InterPro" id="IPR017441">
    <property type="entry name" value="Protein_kinase_ATP_BS"/>
</dbReference>
<reference evidence="14 15" key="1">
    <citation type="submission" date="2018-03" db="EMBL/GenBank/DDBJ databases">
        <authorList>
            <person name="Guldener U."/>
        </authorList>
    </citation>
    <scope>NUCLEOTIDE SEQUENCE [LARGE SCALE GENOMIC DNA]</scope>
    <source>
        <strain evidence="14 15">DAOM196992</strain>
    </source>
</reference>
<evidence type="ECO:0000256" key="11">
    <source>
        <dbReference type="SAM" id="Coils"/>
    </source>
</evidence>
<accession>A0A5C3F278</accession>
<evidence type="ECO:0000313" key="15">
    <source>
        <dbReference type="Proteomes" id="UP000323386"/>
    </source>
</evidence>
<feature type="compositionally biased region" description="Basic and acidic residues" evidence="12">
    <location>
        <begin position="1085"/>
        <end position="1096"/>
    </location>
</feature>
<dbReference type="InterPro" id="IPR008271">
    <property type="entry name" value="Ser/Thr_kinase_AS"/>
</dbReference>
<feature type="domain" description="Protein kinase" evidence="13">
    <location>
        <begin position="19"/>
        <end position="313"/>
    </location>
</feature>
<dbReference type="FunFam" id="3.30.200.20:FF:000097">
    <property type="entry name" value="Probable serine/threonine-protein kinase nek1"/>
    <property type="match status" value="1"/>
</dbReference>
<evidence type="ECO:0000256" key="12">
    <source>
        <dbReference type="SAM" id="MobiDB-lite"/>
    </source>
</evidence>
<dbReference type="OrthoDB" id="10250725at2759"/>
<keyword evidence="6" id="KW-0418">Kinase</keyword>
<keyword evidence="7 10" id="KW-0067">ATP-binding</keyword>
<evidence type="ECO:0000256" key="6">
    <source>
        <dbReference type="ARBA" id="ARBA00022777"/>
    </source>
</evidence>
<evidence type="ECO:0000256" key="1">
    <source>
        <dbReference type="ARBA" id="ARBA00010886"/>
    </source>
</evidence>
<feature type="compositionally biased region" description="Low complexity" evidence="12">
    <location>
        <begin position="617"/>
        <end position="645"/>
    </location>
</feature>
<evidence type="ECO:0000256" key="5">
    <source>
        <dbReference type="ARBA" id="ARBA00022741"/>
    </source>
</evidence>
<dbReference type="PROSITE" id="PS50011">
    <property type="entry name" value="PROTEIN_KINASE_DOM"/>
    <property type="match status" value="1"/>
</dbReference>
<dbReference type="SMART" id="SM00220">
    <property type="entry name" value="S_TKc"/>
    <property type="match status" value="1"/>
</dbReference>
<feature type="compositionally biased region" description="Low complexity" evidence="12">
    <location>
        <begin position="490"/>
        <end position="511"/>
    </location>
</feature>
<dbReference type="Gene3D" id="1.10.510.10">
    <property type="entry name" value="Transferase(Phosphotransferase) domain 1"/>
    <property type="match status" value="1"/>
</dbReference>
<comment type="catalytic activity">
    <reaction evidence="9">
        <text>L-seryl-[protein] + ATP = O-phospho-L-seryl-[protein] + ADP + H(+)</text>
        <dbReference type="Rhea" id="RHEA:17989"/>
        <dbReference type="Rhea" id="RHEA-COMP:9863"/>
        <dbReference type="Rhea" id="RHEA-COMP:11604"/>
        <dbReference type="ChEBI" id="CHEBI:15378"/>
        <dbReference type="ChEBI" id="CHEBI:29999"/>
        <dbReference type="ChEBI" id="CHEBI:30616"/>
        <dbReference type="ChEBI" id="CHEBI:83421"/>
        <dbReference type="ChEBI" id="CHEBI:456216"/>
        <dbReference type="EC" id="2.7.11.1"/>
    </reaction>
</comment>